<dbReference type="CDD" id="cd01310">
    <property type="entry name" value="TatD_DNAse"/>
    <property type="match status" value="1"/>
</dbReference>
<keyword evidence="2 4" id="KW-0378">Hydrolase</keyword>
<sequence length="261" mass="29072">MTLRVMDSHCHLQDEDFSPDRDAVYQRAIQEGVGVIVPGYTMDSSEKAVAFAKSHDAAWALVGVHPHDSRLFSEDPDLHQLRDWVKNQQRVVGIGEIGLDYHYDHSPRDVQRRVFEAQLALARDLGVPASVHTREAEEDTLAIIRSVGWKMGVIHCFTGTAAFAEAVLDLGWHISFSGAITFKSAHDLRAVVPLVPMNRLLIETDSPYLSPVPWRGQRNEPLRVIRVAEVVAAQKNCLTQQVFDNTLSNTLSLFSVSPNIG</sequence>
<feature type="binding site" evidence="3">
    <location>
        <position position="11"/>
    </location>
    <ligand>
        <name>a divalent metal cation</name>
        <dbReference type="ChEBI" id="CHEBI:60240"/>
        <label>1</label>
    </ligand>
</feature>
<feature type="binding site" evidence="3">
    <location>
        <position position="132"/>
    </location>
    <ligand>
        <name>a divalent metal cation</name>
        <dbReference type="ChEBI" id="CHEBI:60240"/>
        <label>2</label>
    </ligand>
</feature>
<comment type="caution">
    <text evidence="4">The sequence shown here is derived from an EMBL/GenBank/DDBJ whole genome shotgun (WGS) entry which is preliminary data.</text>
</comment>
<dbReference type="GO" id="GO:0004536">
    <property type="term" value="F:DNA nuclease activity"/>
    <property type="evidence" value="ECO:0007669"/>
    <property type="project" value="InterPro"/>
</dbReference>
<dbReference type="RefSeq" id="WP_169100598.1">
    <property type="nucleotide sequence ID" value="NZ_JABBVZ010000049.1"/>
</dbReference>
<reference evidence="4 5" key="1">
    <citation type="submission" date="2020-04" db="EMBL/GenBank/DDBJ databases">
        <authorList>
            <person name="Zhang R."/>
            <person name="Schippers A."/>
        </authorList>
    </citation>
    <scope>NUCLEOTIDE SEQUENCE [LARGE SCALE GENOMIC DNA]</scope>
    <source>
        <strain evidence="4 5">DSM 109850</strain>
    </source>
</reference>
<dbReference type="PANTHER" id="PTHR46124">
    <property type="entry name" value="D-AMINOACYL-TRNA DEACYLASE"/>
    <property type="match status" value="1"/>
</dbReference>
<keyword evidence="1 3" id="KW-0479">Metal-binding</keyword>
<feature type="binding site" evidence="3">
    <location>
        <position position="205"/>
    </location>
    <ligand>
        <name>a divalent metal cation</name>
        <dbReference type="ChEBI" id="CHEBI:60240"/>
        <label>1</label>
    </ligand>
</feature>
<evidence type="ECO:0000256" key="2">
    <source>
        <dbReference type="ARBA" id="ARBA00022801"/>
    </source>
</evidence>
<name>A0A7Y0Q3B1_9FIRM</name>
<dbReference type="Proteomes" id="UP000533476">
    <property type="component" value="Unassembled WGS sequence"/>
</dbReference>
<dbReference type="PANTHER" id="PTHR46124:SF2">
    <property type="entry name" value="D-AMINOACYL-TRNA DEACYLASE"/>
    <property type="match status" value="1"/>
</dbReference>
<evidence type="ECO:0000313" key="5">
    <source>
        <dbReference type="Proteomes" id="UP000533476"/>
    </source>
</evidence>
<organism evidence="4 5">
    <name type="scientific">Sulfobacillus harzensis</name>
    <dbReference type="NCBI Taxonomy" id="2729629"/>
    <lineage>
        <taxon>Bacteria</taxon>
        <taxon>Bacillati</taxon>
        <taxon>Bacillota</taxon>
        <taxon>Clostridia</taxon>
        <taxon>Eubacteriales</taxon>
        <taxon>Clostridiales Family XVII. Incertae Sedis</taxon>
        <taxon>Sulfobacillus</taxon>
    </lineage>
</organism>
<dbReference type="SUPFAM" id="SSF51556">
    <property type="entry name" value="Metallo-dependent hydrolases"/>
    <property type="match status" value="1"/>
</dbReference>
<evidence type="ECO:0000313" key="4">
    <source>
        <dbReference type="EMBL" id="NMP23372.1"/>
    </source>
</evidence>
<evidence type="ECO:0000256" key="1">
    <source>
        <dbReference type="ARBA" id="ARBA00022723"/>
    </source>
</evidence>
<dbReference type="InterPro" id="IPR018228">
    <property type="entry name" value="DNase_TatD-rel_CS"/>
</dbReference>
<dbReference type="GO" id="GO:0046872">
    <property type="term" value="F:metal ion binding"/>
    <property type="evidence" value="ECO:0007669"/>
    <property type="project" value="UniProtKB-KW"/>
</dbReference>
<dbReference type="GO" id="GO:0016788">
    <property type="term" value="F:hydrolase activity, acting on ester bonds"/>
    <property type="evidence" value="ECO:0007669"/>
    <property type="project" value="InterPro"/>
</dbReference>
<gene>
    <name evidence="4" type="ORF">HIJ39_13585</name>
</gene>
<dbReference type="PIRSF" id="PIRSF005902">
    <property type="entry name" value="DNase_TatD"/>
    <property type="match status" value="1"/>
</dbReference>
<keyword evidence="5" id="KW-1185">Reference proteome</keyword>
<dbReference type="Gene3D" id="3.20.20.140">
    <property type="entry name" value="Metal-dependent hydrolases"/>
    <property type="match status" value="1"/>
</dbReference>
<evidence type="ECO:0000256" key="3">
    <source>
        <dbReference type="PIRSR" id="PIRSR005902-1"/>
    </source>
</evidence>
<dbReference type="InterPro" id="IPR015991">
    <property type="entry name" value="TatD/YcfH-like"/>
</dbReference>
<dbReference type="AlphaFoldDB" id="A0A7Y0Q3B1"/>
<proteinExistence type="predicted"/>
<dbReference type="EMBL" id="JABBVZ010000049">
    <property type="protein sequence ID" value="NMP23372.1"/>
    <property type="molecule type" value="Genomic_DNA"/>
</dbReference>
<feature type="binding site" evidence="3">
    <location>
        <position position="9"/>
    </location>
    <ligand>
        <name>a divalent metal cation</name>
        <dbReference type="ChEBI" id="CHEBI:60240"/>
        <label>1</label>
    </ligand>
</feature>
<dbReference type="NCBIfam" id="TIGR00010">
    <property type="entry name" value="YchF/TatD family DNA exonuclease"/>
    <property type="match status" value="1"/>
</dbReference>
<feature type="binding site" evidence="3">
    <location>
        <position position="96"/>
    </location>
    <ligand>
        <name>a divalent metal cation</name>
        <dbReference type="ChEBI" id="CHEBI:60240"/>
        <label>1</label>
    </ligand>
</feature>
<dbReference type="InterPro" id="IPR032466">
    <property type="entry name" value="Metal_Hydrolase"/>
</dbReference>
<dbReference type="Pfam" id="PF01026">
    <property type="entry name" value="TatD_DNase"/>
    <property type="match status" value="1"/>
</dbReference>
<dbReference type="InterPro" id="IPR001130">
    <property type="entry name" value="TatD-like"/>
</dbReference>
<accession>A0A7Y0Q3B1</accession>
<dbReference type="PROSITE" id="PS01091">
    <property type="entry name" value="TATD_3"/>
    <property type="match status" value="1"/>
</dbReference>
<feature type="binding site" evidence="3">
    <location>
        <position position="155"/>
    </location>
    <ligand>
        <name>a divalent metal cation</name>
        <dbReference type="ChEBI" id="CHEBI:60240"/>
        <label>2</label>
    </ligand>
</feature>
<dbReference type="FunFam" id="3.20.20.140:FF:000005">
    <property type="entry name" value="TatD family hydrolase"/>
    <property type="match status" value="1"/>
</dbReference>
<protein>
    <submittedName>
        <fullName evidence="4">TatD family hydrolase</fullName>
    </submittedName>
</protein>